<evidence type="ECO:0000313" key="3">
    <source>
        <dbReference type="Proteomes" id="UP000314980"/>
    </source>
</evidence>
<evidence type="ECO:0000313" key="2">
    <source>
        <dbReference type="Ensembl" id="ENSLCAP00010032320.1"/>
    </source>
</evidence>
<dbReference type="InParanoid" id="A0A4W6E4Z1"/>
<evidence type="ECO:0000259" key="1">
    <source>
        <dbReference type="PROSITE" id="PS50824"/>
    </source>
</evidence>
<accession>A0A4W6E4Z1</accession>
<dbReference type="Gene3D" id="1.10.533.10">
    <property type="entry name" value="Death Domain, Fas"/>
    <property type="match status" value="1"/>
</dbReference>
<dbReference type="SUPFAM" id="SSF47986">
    <property type="entry name" value="DEATH domain"/>
    <property type="match status" value="1"/>
</dbReference>
<proteinExistence type="predicted"/>
<dbReference type="GeneTree" id="ENSGT00940000176860"/>
<reference evidence="2" key="3">
    <citation type="submission" date="2025-09" db="UniProtKB">
        <authorList>
            <consortium name="Ensembl"/>
        </authorList>
    </citation>
    <scope>IDENTIFICATION</scope>
</reference>
<dbReference type="InterPro" id="IPR004020">
    <property type="entry name" value="DAPIN"/>
</dbReference>
<dbReference type="Pfam" id="PF02758">
    <property type="entry name" value="PYRIN"/>
    <property type="match status" value="1"/>
</dbReference>
<protein>
    <recommendedName>
        <fullName evidence="1">Pyrin domain-containing protein</fullName>
    </recommendedName>
</protein>
<sequence>MTPEDLLNTLEDLGDEEFSKFKWFLQQPDSLQGFLSIRKRDLETADRLKTVDLMVQTYRLPGAVETTLFLQLLSFISLRGSISDNQKHLLQYRTTKVLMMSHLWLVGPLPQK</sequence>
<dbReference type="Proteomes" id="UP000314980">
    <property type="component" value="Unassembled WGS sequence"/>
</dbReference>
<dbReference type="InterPro" id="IPR011029">
    <property type="entry name" value="DEATH-like_dom_sf"/>
</dbReference>
<dbReference type="Ensembl" id="ENSLCAT00010033073.1">
    <property type="protein sequence ID" value="ENSLCAP00010032320.1"/>
    <property type="gene ID" value="ENSLCAG00010015219.1"/>
</dbReference>
<dbReference type="AlphaFoldDB" id="A0A4W6E4Z1"/>
<dbReference type="PROSITE" id="PS50824">
    <property type="entry name" value="DAPIN"/>
    <property type="match status" value="1"/>
</dbReference>
<organism evidence="2 3">
    <name type="scientific">Lates calcarifer</name>
    <name type="common">Barramundi</name>
    <name type="synonym">Holocentrus calcarifer</name>
    <dbReference type="NCBI Taxonomy" id="8187"/>
    <lineage>
        <taxon>Eukaryota</taxon>
        <taxon>Metazoa</taxon>
        <taxon>Chordata</taxon>
        <taxon>Craniata</taxon>
        <taxon>Vertebrata</taxon>
        <taxon>Euteleostomi</taxon>
        <taxon>Actinopterygii</taxon>
        <taxon>Neopterygii</taxon>
        <taxon>Teleostei</taxon>
        <taxon>Neoteleostei</taxon>
        <taxon>Acanthomorphata</taxon>
        <taxon>Carangaria</taxon>
        <taxon>Carangaria incertae sedis</taxon>
        <taxon>Centropomidae</taxon>
        <taxon>Lates</taxon>
    </lineage>
</organism>
<reference evidence="2" key="2">
    <citation type="submission" date="2025-08" db="UniProtKB">
        <authorList>
            <consortium name="Ensembl"/>
        </authorList>
    </citation>
    <scope>IDENTIFICATION</scope>
</reference>
<dbReference type="SMART" id="SM01289">
    <property type="entry name" value="PYRIN"/>
    <property type="match status" value="1"/>
</dbReference>
<keyword evidence="3" id="KW-1185">Reference proteome</keyword>
<name>A0A4W6E4Z1_LATCA</name>
<reference evidence="3" key="1">
    <citation type="submission" date="2015-09" db="EMBL/GenBank/DDBJ databases">
        <authorList>
            <person name="Sai Rama Sridatta P."/>
        </authorList>
    </citation>
    <scope>NUCLEOTIDE SEQUENCE [LARGE SCALE GENOMIC DNA]</scope>
</reference>
<feature type="domain" description="Pyrin" evidence="1">
    <location>
        <begin position="1"/>
        <end position="68"/>
    </location>
</feature>